<feature type="region of interest" description="Disordered" evidence="1">
    <location>
        <begin position="196"/>
        <end position="216"/>
    </location>
</feature>
<dbReference type="CDD" id="cd22771">
    <property type="entry name" value="OTU_plant_OTU7-like"/>
    <property type="match status" value="1"/>
</dbReference>
<keyword evidence="3" id="KW-0560">Oxidoreductase</keyword>
<gene>
    <name evidence="3" type="primary">KGD1_2</name>
    <name evidence="3" type="ORF">H4R34_003946</name>
</gene>
<evidence type="ECO:0000313" key="3">
    <source>
        <dbReference type="EMBL" id="KAJ1976536.1"/>
    </source>
</evidence>
<dbReference type="GO" id="GO:0016579">
    <property type="term" value="P:protein deubiquitination"/>
    <property type="evidence" value="ECO:0007669"/>
    <property type="project" value="TreeGrafter"/>
</dbReference>
<dbReference type="GO" id="GO:0004591">
    <property type="term" value="F:oxoglutarate dehydrogenase (succinyl-transferring) activity"/>
    <property type="evidence" value="ECO:0007669"/>
    <property type="project" value="UniProtKB-EC"/>
</dbReference>
<dbReference type="PROSITE" id="PS50802">
    <property type="entry name" value="OTU"/>
    <property type="match status" value="1"/>
</dbReference>
<evidence type="ECO:0000256" key="1">
    <source>
        <dbReference type="SAM" id="MobiDB-lite"/>
    </source>
</evidence>
<name>A0A9W8B6J3_9FUNG</name>
<dbReference type="InterPro" id="IPR038765">
    <property type="entry name" value="Papain-like_cys_pep_sf"/>
</dbReference>
<sequence length="235" mass="26131">MVTLPFTICSPNYYGRDQTGLADAAYNQLTDGPATHPDVIGYYRQLTQALPPTTTGNDLEGGDTEDFNRLLHPLGLYCKDVEGDGNCMFRALSDQHSGDPCNHAKYRQAVCQYMAAHPDDFTPFMEYGEPFDRYLARMRQSGTFGGNLELVAFARHYQVDIKVYHINGGIWRIRYSPLPMPSPLEDANNDSDEAAEYLGDEGSFSGPPLPTNDLDDRVKPSTAISDTLSHVVHLM</sequence>
<protein>
    <submittedName>
        <fullName evidence="3">2-oxoglutarate dehydrogenase E1 component</fullName>
        <ecNumber evidence="3">1.2.4.2</ecNumber>
    </submittedName>
</protein>
<evidence type="ECO:0000259" key="2">
    <source>
        <dbReference type="PROSITE" id="PS50802"/>
    </source>
</evidence>
<dbReference type="Proteomes" id="UP001151582">
    <property type="component" value="Unassembled WGS sequence"/>
</dbReference>
<dbReference type="InterPro" id="IPR050704">
    <property type="entry name" value="Peptidase_C85-like"/>
</dbReference>
<dbReference type="InterPro" id="IPR003323">
    <property type="entry name" value="OTU_dom"/>
</dbReference>
<proteinExistence type="predicted"/>
<evidence type="ECO:0000313" key="4">
    <source>
        <dbReference type="Proteomes" id="UP001151582"/>
    </source>
</evidence>
<comment type="caution">
    <text evidence="3">The sequence shown here is derived from an EMBL/GenBank/DDBJ whole genome shotgun (WGS) entry which is preliminary data.</text>
</comment>
<dbReference type="GO" id="GO:0004843">
    <property type="term" value="F:cysteine-type deubiquitinase activity"/>
    <property type="evidence" value="ECO:0007669"/>
    <property type="project" value="TreeGrafter"/>
</dbReference>
<dbReference type="Pfam" id="PF02338">
    <property type="entry name" value="OTU"/>
    <property type="match status" value="1"/>
</dbReference>
<dbReference type="PANTHER" id="PTHR12419">
    <property type="entry name" value="OTU DOMAIN CONTAINING PROTEIN"/>
    <property type="match status" value="1"/>
</dbReference>
<feature type="domain" description="OTU" evidence="2">
    <location>
        <begin position="76"/>
        <end position="197"/>
    </location>
</feature>
<dbReference type="AlphaFoldDB" id="A0A9W8B6J3"/>
<dbReference type="PANTHER" id="PTHR12419:SF7">
    <property type="entry name" value="OTU DOMAIN-CONTAINING PROTEIN 3"/>
    <property type="match status" value="1"/>
</dbReference>
<dbReference type="SUPFAM" id="SSF54001">
    <property type="entry name" value="Cysteine proteinases"/>
    <property type="match status" value="1"/>
</dbReference>
<accession>A0A9W8B6J3</accession>
<dbReference type="EC" id="1.2.4.2" evidence="3"/>
<reference evidence="3" key="1">
    <citation type="submission" date="2022-07" db="EMBL/GenBank/DDBJ databases">
        <title>Phylogenomic reconstructions and comparative analyses of Kickxellomycotina fungi.</title>
        <authorList>
            <person name="Reynolds N.K."/>
            <person name="Stajich J.E."/>
            <person name="Barry K."/>
            <person name="Grigoriev I.V."/>
            <person name="Crous P."/>
            <person name="Smith M.E."/>
        </authorList>
    </citation>
    <scope>NUCLEOTIDE SEQUENCE</scope>
    <source>
        <strain evidence="3">RSA 567</strain>
    </source>
</reference>
<dbReference type="OrthoDB" id="415023at2759"/>
<organism evidence="3 4">
    <name type="scientific">Dimargaris verticillata</name>
    <dbReference type="NCBI Taxonomy" id="2761393"/>
    <lineage>
        <taxon>Eukaryota</taxon>
        <taxon>Fungi</taxon>
        <taxon>Fungi incertae sedis</taxon>
        <taxon>Zoopagomycota</taxon>
        <taxon>Kickxellomycotina</taxon>
        <taxon>Dimargaritomycetes</taxon>
        <taxon>Dimargaritales</taxon>
        <taxon>Dimargaritaceae</taxon>
        <taxon>Dimargaris</taxon>
    </lineage>
</organism>
<dbReference type="EMBL" id="JANBQB010000422">
    <property type="protein sequence ID" value="KAJ1976536.1"/>
    <property type="molecule type" value="Genomic_DNA"/>
</dbReference>
<dbReference type="Gene3D" id="3.90.70.80">
    <property type="match status" value="1"/>
</dbReference>
<keyword evidence="4" id="KW-1185">Reference proteome</keyword>